<reference evidence="1" key="2">
    <citation type="submission" date="2025-08" db="UniProtKB">
        <authorList>
            <consortium name="RefSeq"/>
        </authorList>
    </citation>
    <scope>IDENTIFICATION</scope>
</reference>
<protein>
    <submittedName>
        <fullName evidence="1">Uncharacterized protein</fullName>
    </submittedName>
</protein>
<organism evidence="1">
    <name type="scientific">Aspergillus niger</name>
    <dbReference type="NCBI Taxonomy" id="5061"/>
    <lineage>
        <taxon>Eukaryota</taxon>
        <taxon>Fungi</taxon>
        <taxon>Dikarya</taxon>
        <taxon>Ascomycota</taxon>
        <taxon>Pezizomycotina</taxon>
        <taxon>Eurotiomycetes</taxon>
        <taxon>Eurotiomycetidae</taxon>
        <taxon>Eurotiales</taxon>
        <taxon>Aspergillaceae</taxon>
        <taxon>Aspergillus</taxon>
        <taxon>Aspergillus subgen. Circumdati</taxon>
    </lineage>
</organism>
<dbReference type="AlphaFoldDB" id="A0AAJ8BQZ5"/>
<proteinExistence type="predicted"/>
<evidence type="ECO:0000313" key="1">
    <source>
        <dbReference type="RefSeq" id="XP_059602262.1"/>
    </source>
</evidence>
<name>A0AAJ8BQZ5_ASPNG</name>
<sequence length="109" mass="12160">MLQVVMVSTDLQGHHDQLGAAAVALDYISDSQQHVRSTGNQGSGQQIDAISSFIRLCKSTCRNFMTCRGKNSRPPNFTISSLHTLTYTTLEGNRYDIIRLYLRLIILVS</sequence>
<accession>A0AAJ8BQZ5</accession>
<dbReference type="VEuPathDB" id="FungiDB:An14g01300"/>
<dbReference type="GeneID" id="84592909"/>
<gene>
    <name evidence="1" type="ORF">An14g01300</name>
</gene>
<dbReference type="KEGG" id="ang:An14g01300"/>
<dbReference type="RefSeq" id="XP_059602262.1">
    <property type="nucleotide sequence ID" value="XM_059744062.1"/>
</dbReference>
<reference evidence="1" key="1">
    <citation type="submission" date="2025-02" db="EMBL/GenBank/DDBJ databases">
        <authorList>
            <consortium name="NCBI Genome Project"/>
        </authorList>
    </citation>
    <scope>NUCLEOTIDE SEQUENCE</scope>
</reference>